<dbReference type="InParanoid" id="A0A1Z5KET5"/>
<gene>
    <name evidence="2" type="ORF">FisN_18Lh114</name>
</gene>
<dbReference type="AlphaFoldDB" id="A0A1Z5KET5"/>
<evidence type="ECO:0000256" key="1">
    <source>
        <dbReference type="SAM" id="SignalP"/>
    </source>
</evidence>
<reference evidence="2 3" key="1">
    <citation type="journal article" date="2015" name="Plant Cell">
        <title>Oil accumulation by the oleaginous diatom Fistulifera solaris as revealed by the genome and transcriptome.</title>
        <authorList>
            <person name="Tanaka T."/>
            <person name="Maeda Y."/>
            <person name="Veluchamy A."/>
            <person name="Tanaka M."/>
            <person name="Abida H."/>
            <person name="Marechal E."/>
            <person name="Bowler C."/>
            <person name="Muto M."/>
            <person name="Sunaga Y."/>
            <person name="Tanaka M."/>
            <person name="Yoshino T."/>
            <person name="Taniguchi T."/>
            <person name="Fukuda Y."/>
            <person name="Nemoto M."/>
            <person name="Matsumoto M."/>
            <person name="Wong P.S."/>
            <person name="Aburatani S."/>
            <person name="Fujibuchi W."/>
        </authorList>
    </citation>
    <scope>NUCLEOTIDE SEQUENCE [LARGE SCALE GENOMIC DNA]</scope>
    <source>
        <strain evidence="2 3">JPCC DA0580</strain>
    </source>
</reference>
<dbReference type="Pfam" id="PF00526">
    <property type="entry name" value="Dicty_CTDC"/>
    <property type="match status" value="1"/>
</dbReference>
<protein>
    <submittedName>
        <fullName evidence="2">Uncharacterized protein</fullName>
    </submittedName>
</protein>
<feature type="signal peptide" evidence="1">
    <location>
        <begin position="1"/>
        <end position="18"/>
    </location>
</feature>
<sequence>MRLVSPLLWFGLVATASSQRNPVCRDLGKGVIDQGCTEDFPTCVYRNGGQVVGGNAGQRCALCINSVQPNDVDQVAPDEGCDDVNRVCVGNRQLAANMEGTACAVCFNSIPTSIDPNDIDDGCPPTTPVCVNDAGDSPALWTPGTDCVAKCIDTSLTGPDKGCPCRYPVCTLEDGSDPGLENPGTVCAVCSPASCDDQDPCTDDFCDPEGGCFYVDNGSCGNTCNVALDWQCTFPVPFCTQFVPDDEFFACVCDVDTEGSPFCWRDAFCSDRADCSSNDDCGPNEKCASTCCGTNKCLDDCALTDGRLRRKLDGHHHSDKTATGL</sequence>
<proteinExistence type="predicted"/>
<keyword evidence="1" id="KW-0732">Signal</keyword>
<evidence type="ECO:0000313" key="3">
    <source>
        <dbReference type="Proteomes" id="UP000198406"/>
    </source>
</evidence>
<organism evidence="2 3">
    <name type="scientific">Fistulifera solaris</name>
    <name type="common">Oleaginous diatom</name>
    <dbReference type="NCBI Taxonomy" id="1519565"/>
    <lineage>
        <taxon>Eukaryota</taxon>
        <taxon>Sar</taxon>
        <taxon>Stramenopiles</taxon>
        <taxon>Ochrophyta</taxon>
        <taxon>Bacillariophyta</taxon>
        <taxon>Bacillariophyceae</taxon>
        <taxon>Bacillariophycidae</taxon>
        <taxon>Naviculales</taxon>
        <taxon>Naviculaceae</taxon>
        <taxon>Fistulifera</taxon>
    </lineage>
</organism>
<feature type="chain" id="PRO_5013142769" evidence="1">
    <location>
        <begin position="19"/>
        <end position="325"/>
    </location>
</feature>
<dbReference type="EMBL" id="BDSP01000214">
    <property type="protein sequence ID" value="GAX24803.1"/>
    <property type="molecule type" value="Genomic_DNA"/>
</dbReference>
<keyword evidence="3" id="KW-1185">Reference proteome</keyword>
<evidence type="ECO:0000313" key="2">
    <source>
        <dbReference type="EMBL" id="GAX24803.1"/>
    </source>
</evidence>
<dbReference type="Proteomes" id="UP000198406">
    <property type="component" value="Unassembled WGS sequence"/>
</dbReference>
<comment type="caution">
    <text evidence="2">The sequence shown here is derived from an EMBL/GenBank/DDBJ whole genome shotgun (WGS) entry which is preliminary data.</text>
</comment>
<accession>A0A1Z5KET5</accession>
<name>A0A1Z5KET5_FISSO</name>
<dbReference type="InterPro" id="IPR001673">
    <property type="entry name" value="S_mold_repeat"/>
</dbReference>